<gene>
    <name evidence="2" type="ORF">F5891DRAFT_978398</name>
</gene>
<evidence type="ECO:0000256" key="1">
    <source>
        <dbReference type="SAM" id="MobiDB-lite"/>
    </source>
</evidence>
<dbReference type="AlphaFoldDB" id="A0AAD4HNG4"/>
<keyword evidence="3" id="KW-1185">Reference proteome</keyword>
<reference evidence="2" key="1">
    <citation type="journal article" date="2020" name="New Phytol.">
        <title>Comparative genomics reveals dynamic genome evolution in host specialist ectomycorrhizal fungi.</title>
        <authorList>
            <person name="Lofgren L.A."/>
            <person name="Nguyen N.H."/>
            <person name="Vilgalys R."/>
            <person name="Ruytinx J."/>
            <person name="Liao H.L."/>
            <person name="Branco S."/>
            <person name="Kuo A."/>
            <person name="LaButti K."/>
            <person name="Lipzen A."/>
            <person name="Andreopoulos W."/>
            <person name="Pangilinan J."/>
            <person name="Riley R."/>
            <person name="Hundley H."/>
            <person name="Na H."/>
            <person name="Barry K."/>
            <person name="Grigoriev I.V."/>
            <person name="Stajich J.E."/>
            <person name="Kennedy P.G."/>
        </authorList>
    </citation>
    <scope>NUCLEOTIDE SEQUENCE</scope>
    <source>
        <strain evidence="2">FC203</strain>
    </source>
</reference>
<dbReference type="GeneID" id="64671087"/>
<dbReference type="EMBL" id="JABBWK010000015">
    <property type="protein sequence ID" value="KAG1902952.1"/>
    <property type="molecule type" value="Genomic_DNA"/>
</dbReference>
<comment type="caution">
    <text evidence="2">The sequence shown here is derived from an EMBL/GenBank/DDBJ whole genome shotgun (WGS) entry which is preliminary data.</text>
</comment>
<evidence type="ECO:0000313" key="3">
    <source>
        <dbReference type="Proteomes" id="UP001195769"/>
    </source>
</evidence>
<dbReference type="RefSeq" id="XP_041228527.1">
    <property type="nucleotide sequence ID" value="XM_041376789.1"/>
</dbReference>
<organism evidence="2 3">
    <name type="scientific">Suillus fuscotomentosus</name>
    <dbReference type="NCBI Taxonomy" id="1912939"/>
    <lineage>
        <taxon>Eukaryota</taxon>
        <taxon>Fungi</taxon>
        <taxon>Dikarya</taxon>
        <taxon>Basidiomycota</taxon>
        <taxon>Agaricomycotina</taxon>
        <taxon>Agaricomycetes</taxon>
        <taxon>Agaricomycetidae</taxon>
        <taxon>Boletales</taxon>
        <taxon>Suillineae</taxon>
        <taxon>Suillaceae</taxon>
        <taxon>Suillus</taxon>
    </lineage>
</organism>
<feature type="region of interest" description="Disordered" evidence="1">
    <location>
        <begin position="168"/>
        <end position="187"/>
    </location>
</feature>
<accession>A0AAD4HNG4</accession>
<name>A0AAD4HNG4_9AGAM</name>
<evidence type="ECO:0000313" key="2">
    <source>
        <dbReference type="EMBL" id="KAG1902952.1"/>
    </source>
</evidence>
<protein>
    <submittedName>
        <fullName evidence="2">Uncharacterized protein</fullName>
    </submittedName>
</protein>
<feature type="compositionally biased region" description="Polar residues" evidence="1">
    <location>
        <begin position="173"/>
        <end position="187"/>
    </location>
</feature>
<sequence length="187" mass="20780">MRVVWVRGVKKKLLLQVMHLLISGDTRLLGAKTGVVRHTHEGEMGNNQTKASLEVSIINRALNRMGNDLRDDAMLIWTIRMGAMYKKDANDACVAVCSSKMNYRSGKVAQYLKGKTYLDASTPVAFDEKINCWKLTYSADLSEMKSKVEKKLAGGQMTWVNFTNGAEARRTSDVTPSPGVTQTPTSY</sequence>
<dbReference type="Proteomes" id="UP001195769">
    <property type="component" value="Unassembled WGS sequence"/>
</dbReference>
<proteinExistence type="predicted"/>